<dbReference type="Gene3D" id="3.30.70.3460">
    <property type="match status" value="1"/>
</dbReference>
<sequence>MVEMSLKERNLLKELEGGFKLERSPFKRIARELGYTEQEVIETIKKFRDNGVIRRIGIAVRPERLGQTCNALVVWDVPQARVEEVGTLMAARPEISHCYDRETPAGWTGNLFTMIHAKDELHLAKILSELTEATGLHPVKILRTVRELKKTSMRYFTQEADES</sequence>
<evidence type="ECO:0000313" key="8">
    <source>
        <dbReference type="EMBL" id="RCK80855.1"/>
    </source>
</evidence>
<evidence type="ECO:0000259" key="6">
    <source>
        <dbReference type="Pfam" id="PF17805"/>
    </source>
</evidence>
<dbReference type="PANTHER" id="PTHR43413">
    <property type="entry name" value="TRANSCRIPTIONAL REGULATOR, ASNC FAMILY"/>
    <property type="match status" value="1"/>
</dbReference>
<feature type="domain" description="Siroheme decarboxylase AsnC-like ligand binding" evidence="6">
    <location>
        <begin position="64"/>
        <end position="149"/>
    </location>
</feature>
<evidence type="ECO:0000256" key="5">
    <source>
        <dbReference type="ARBA" id="ARBA00048470"/>
    </source>
</evidence>
<evidence type="ECO:0000256" key="3">
    <source>
        <dbReference type="ARBA" id="ARBA00023457"/>
    </source>
</evidence>
<evidence type="ECO:0000256" key="2">
    <source>
        <dbReference type="ARBA" id="ARBA00023444"/>
    </source>
</evidence>
<dbReference type="InterPro" id="IPR040523">
    <property type="entry name" value="AsnC_trans_reg2"/>
</dbReference>
<comment type="pathway">
    <text evidence="2">Porphyrin-containing compound metabolism.</text>
</comment>
<comment type="catalytic activity">
    <reaction evidence="5">
        <text>siroheme + 2 H(+) = 12,18-didecarboxysiroheme + 2 CO2</text>
        <dbReference type="Rhea" id="RHEA:19093"/>
        <dbReference type="ChEBI" id="CHEBI:15378"/>
        <dbReference type="ChEBI" id="CHEBI:16526"/>
        <dbReference type="ChEBI" id="CHEBI:60052"/>
        <dbReference type="ChEBI" id="CHEBI:140497"/>
        <dbReference type="EC" id="4.1.1.111"/>
    </reaction>
</comment>
<evidence type="ECO:0000256" key="1">
    <source>
        <dbReference type="ARBA" id="ARBA00023239"/>
    </source>
</evidence>
<evidence type="ECO:0000313" key="9">
    <source>
        <dbReference type="Proteomes" id="UP000252355"/>
    </source>
</evidence>
<name>A0A367ZRT9_9BACT</name>
<feature type="domain" description="Siroheme decarboxylase NirL-like HTH" evidence="7">
    <location>
        <begin position="8"/>
        <end position="54"/>
    </location>
</feature>
<reference evidence="8 9" key="1">
    <citation type="submission" date="2018-05" db="EMBL/GenBank/DDBJ databases">
        <title>A metagenomic window into the 2 km-deep terrestrial subsurface aquifer revealed taxonomically and functionally diverse microbial community comprising novel uncultured bacterial lineages.</title>
        <authorList>
            <person name="Kadnikov V.V."/>
            <person name="Mardanov A.V."/>
            <person name="Beletsky A.V."/>
            <person name="Banks D."/>
            <person name="Pimenov N.V."/>
            <person name="Frank Y.A."/>
            <person name="Karnachuk O.V."/>
            <person name="Ravin N.V."/>
        </authorList>
    </citation>
    <scope>NUCLEOTIDE SEQUENCE [LARGE SCALE GENOMIC DNA]</scope>
    <source>
        <strain evidence="8">BY5</strain>
    </source>
</reference>
<dbReference type="InterPro" id="IPR053953">
    <property type="entry name" value="NirdL-like_HTH"/>
</dbReference>
<organism evidence="8 9">
    <name type="scientific">Candidatus Ozemobacter sibiricus</name>
    <dbReference type="NCBI Taxonomy" id="2268124"/>
    <lineage>
        <taxon>Bacteria</taxon>
        <taxon>Candidatus Ozemobacteria</taxon>
        <taxon>Candidatus Ozemobacterales</taxon>
        <taxon>Candidatus Ozemobacteraceae</taxon>
        <taxon>Candidatus Ozemobacter</taxon>
    </lineage>
</organism>
<dbReference type="Proteomes" id="UP000252355">
    <property type="component" value="Unassembled WGS sequence"/>
</dbReference>
<keyword evidence="1" id="KW-0456">Lyase</keyword>
<comment type="similarity">
    <text evidence="3">Belongs to the Ahb/Nir family.</text>
</comment>
<evidence type="ECO:0000259" key="7">
    <source>
        <dbReference type="Pfam" id="PF22451"/>
    </source>
</evidence>
<evidence type="ECO:0000256" key="4">
    <source>
        <dbReference type="ARBA" id="ARBA00023471"/>
    </source>
</evidence>
<dbReference type="Pfam" id="PF17805">
    <property type="entry name" value="AsnC_trans_reg2"/>
    <property type="match status" value="1"/>
</dbReference>
<dbReference type="InterPro" id="IPR050684">
    <property type="entry name" value="HTH-Siroheme_Decarb"/>
</dbReference>
<protein>
    <recommendedName>
        <fullName evidence="4">siroheme decarboxylase</fullName>
        <ecNumber evidence="4">4.1.1.111</ecNumber>
    </recommendedName>
</protein>
<dbReference type="GO" id="GO:0016829">
    <property type="term" value="F:lyase activity"/>
    <property type="evidence" value="ECO:0007669"/>
    <property type="project" value="UniProtKB-KW"/>
</dbReference>
<comment type="caution">
    <text evidence="8">The sequence shown here is derived from an EMBL/GenBank/DDBJ whole genome shotgun (WGS) entry which is preliminary data.</text>
</comment>
<accession>A0A367ZRT9</accession>
<dbReference type="SUPFAM" id="SSF46785">
    <property type="entry name" value="Winged helix' DNA-binding domain"/>
    <property type="match status" value="1"/>
</dbReference>
<dbReference type="Pfam" id="PF22451">
    <property type="entry name" value="NirdL-like_HTH"/>
    <property type="match status" value="1"/>
</dbReference>
<proteinExistence type="inferred from homology"/>
<dbReference type="PANTHER" id="PTHR43413:SF1">
    <property type="entry name" value="SIROHEME DECARBOXYLASE NIRL SUBUNIT"/>
    <property type="match status" value="1"/>
</dbReference>
<dbReference type="EC" id="4.1.1.111" evidence="4"/>
<dbReference type="EMBL" id="QOQW01000004">
    <property type="protein sequence ID" value="RCK80855.1"/>
    <property type="molecule type" value="Genomic_DNA"/>
</dbReference>
<dbReference type="AlphaFoldDB" id="A0A367ZRT9"/>
<dbReference type="InterPro" id="IPR036390">
    <property type="entry name" value="WH_DNA-bd_sf"/>
</dbReference>
<gene>
    <name evidence="8" type="ORF">OZSIB_2743</name>
</gene>